<dbReference type="InterPro" id="IPR008949">
    <property type="entry name" value="Isoprenoid_synthase_dom_sf"/>
</dbReference>
<comment type="caution">
    <text evidence="4">The sequence shown here is derived from an EMBL/GenBank/DDBJ whole genome shotgun (WGS) entry which is preliminary data.</text>
</comment>
<dbReference type="RefSeq" id="WP_009948854.1">
    <property type="nucleotide sequence ID" value="NZ_BAAAGS010000055.1"/>
</dbReference>
<evidence type="ECO:0000313" key="5">
    <source>
        <dbReference type="Proteomes" id="UP001500729"/>
    </source>
</evidence>
<sequence length="345" mass="36949">MTTTGIRPAEHSAHDVLEWTRRHTDPALRAAIDTLPATARRVAGYHLGWWDEDGRPAEGGAGKAIRPALALLASEAVGGSATAAVPAAVAVELVHNFSLLHDDVMDGDRTRRHRPTAWTVFGIGNAVLVGDVLLSLACDVLAASEHPSATKAIRLLTDAVQRLVAGQFVDIAFQDRRAVQLDECVSMAENKTGALLGAACALGTIFGDGTAQQVDHQRAFGEGVGLAFQHVDDLLGIWGDPARTGKSAFSDLRTRKKSLPVVAALTADNPAGRELADLYYRDEALEEEELLQVAALVEAAGGRAWSQDQADDLLARSMEHLRLAQPVKRADELSTLARFVTHRDQ</sequence>
<evidence type="ECO:0000256" key="3">
    <source>
        <dbReference type="RuleBase" id="RU004466"/>
    </source>
</evidence>
<keyword evidence="2" id="KW-0460">Magnesium</keyword>
<gene>
    <name evidence="4" type="ORF">GCM10009533_57630</name>
</gene>
<dbReference type="CDD" id="cd00685">
    <property type="entry name" value="Trans_IPPS_HT"/>
    <property type="match status" value="1"/>
</dbReference>
<dbReference type="Pfam" id="PF00348">
    <property type="entry name" value="polyprenyl_synt"/>
    <property type="match status" value="1"/>
</dbReference>
<keyword evidence="5" id="KW-1185">Reference proteome</keyword>
<dbReference type="PANTHER" id="PTHR12001">
    <property type="entry name" value="GERANYLGERANYL PYROPHOSPHATE SYNTHASE"/>
    <property type="match status" value="1"/>
</dbReference>
<dbReference type="PROSITE" id="PS00723">
    <property type="entry name" value="POLYPRENYL_SYNTHASE_1"/>
    <property type="match status" value="1"/>
</dbReference>
<name>A0ABN1DTF9_SACER</name>
<keyword evidence="1" id="KW-0479">Metal-binding</keyword>
<dbReference type="NCBIfam" id="NF041169">
    <property type="entry name" value="f2_encap_cargo4"/>
    <property type="match status" value="1"/>
</dbReference>
<dbReference type="PANTHER" id="PTHR12001:SF86">
    <property type="entry name" value="GERANYLGERANYL DIPHOSPHATE SYNTHASE"/>
    <property type="match status" value="1"/>
</dbReference>
<evidence type="ECO:0000256" key="1">
    <source>
        <dbReference type="ARBA" id="ARBA00022723"/>
    </source>
</evidence>
<protein>
    <submittedName>
        <fullName evidence="4">Family 2 encapsulin nanocompartment cargo protein polyprenyl transferase</fullName>
    </submittedName>
</protein>
<dbReference type="Gene3D" id="1.10.600.10">
    <property type="entry name" value="Farnesyl Diphosphate Synthase"/>
    <property type="match status" value="1"/>
</dbReference>
<dbReference type="InterPro" id="IPR000092">
    <property type="entry name" value="Polyprenyl_synt"/>
</dbReference>
<dbReference type="Proteomes" id="UP001500729">
    <property type="component" value="Unassembled WGS sequence"/>
</dbReference>
<accession>A0ABN1DTF9</accession>
<organism evidence="4 5">
    <name type="scientific">Saccharopolyspora erythraea</name>
    <name type="common">Streptomyces erythraeus</name>
    <dbReference type="NCBI Taxonomy" id="1836"/>
    <lineage>
        <taxon>Bacteria</taxon>
        <taxon>Bacillati</taxon>
        <taxon>Actinomycetota</taxon>
        <taxon>Actinomycetes</taxon>
        <taxon>Pseudonocardiales</taxon>
        <taxon>Pseudonocardiaceae</taxon>
        <taxon>Saccharopolyspora</taxon>
    </lineage>
</organism>
<keyword evidence="3 4" id="KW-0808">Transferase</keyword>
<proteinExistence type="inferred from homology"/>
<dbReference type="SFLD" id="SFLDG01017">
    <property type="entry name" value="Polyprenyl_Transferase_Like"/>
    <property type="match status" value="1"/>
</dbReference>
<evidence type="ECO:0000313" key="4">
    <source>
        <dbReference type="EMBL" id="GAA0551798.1"/>
    </source>
</evidence>
<comment type="similarity">
    <text evidence="3">Belongs to the FPP/GGPP synthase family.</text>
</comment>
<reference evidence="4 5" key="1">
    <citation type="journal article" date="2019" name="Int. J. Syst. Evol. Microbiol.">
        <title>The Global Catalogue of Microorganisms (GCM) 10K type strain sequencing project: providing services to taxonomists for standard genome sequencing and annotation.</title>
        <authorList>
            <consortium name="The Broad Institute Genomics Platform"/>
            <consortium name="The Broad Institute Genome Sequencing Center for Infectious Disease"/>
            <person name="Wu L."/>
            <person name="Ma J."/>
        </authorList>
    </citation>
    <scope>NUCLEOTIDE SEQUENCE [LARGE SCALE GENOMIC DNA]</scope>
    <source>
        <strain evidence="4 5">JCM 10303</strain>
    </source>
</reference>
<dbReference type="SUPFAM" id="SSF48576">
    <property type="entry name" value="Terpenoid synthases"/>
    <property type="match status" value="1"/>
</dbReference>
<dbReference type="SFLD" id="SFLDS00005">
    <property type="entry name" value="Isoprenoid_Synthase_Type_I"/>
    <property type="match status" value="1"/>
</dbReference>
<dbReference type="InterPro" id="IPR033749">
    <property type="entry name" value="Polyprenyl_synt_CS"/>
</dbReference>
<dbReference type="EMBL" id="BAAAGS010000055">
    <property type="protein sequence ID" value="GAA0551798.1"/>
    <property type="molecule type" value="Genomic_DNA"/>
</dbReference>
<evidence type="ECO:0000256" key="2">
    <source>
        <dbReference type="ARBA" id="ARBA00022842"/>
    </source>
</evidence>
<dbReference type="GO" id="GO:0016740">
    <property type="term" value="F:transferase activity"/>
    <property type="evidence" value="ECO:0007669"/>
    <property type="project" value="UniProtKB-KW"/>
</dbReference>